<evidence type="ECO:0000313" key="1">
    <source>
        <dbReference type="EMBL" id="KEQ05577.1"/>
    </source>
</evidence>
<dbReference type="EMBL" id="JOKJ01000019">
    <property type="protein sequence ID" value="KEQ05577.1"/>
    <property type="molecule type" value="Genomic_DNA"/>
</dbReference>
<sequence>MSYLARSQQAEADRRDAEELRRLKADMAKQEAKDIGAEEGRNALLRQIQAAADEEARRNGVVRSMTPYAVAAREGREPEAPSLYDAVTGRLKSAADRFGGYISDKAEGLSSMFGRELEEVEPNPEVRRVAESERRLMEELDNRAAQEAARTAQGYK</sequence>
<dbReference type="Proteomes" id="UP000052167">
    <property type="component" value="Unassembled WGS sequence"/>
</dbReference>
<proteinExistence type="predicted"/>
<accession>A0A922NYZ7</accession>
<dbReference type="RefSeq" id="WP_037189732.1">
    <property type="nucleotide sequence ID" value="NZ_JOKJ01000019.1"/>
</dbReference>
<evidence type="ECO:0000313" key="2">
    <source>
        <dbReference type="Proteomes" id="UP000052167"/>
    </source>
</evidence>
<protein>
    <submittedName>
        <fullName evidence="1">Uncharacterized protein</fullName>
    </submittedName>
</protein>
<name>A0A922NYZ7_9HYPH</name>
<gene>
    <name evidence="1" type="ORF">GV68_08585</name>
</gene>
<keyword evidence="2" id="KW-1185">Reference proteome</keyword>
<comment type="caution">
    <text evidence="1">The sequence shown here is derived from an EMBL/GenBank/DDBJ whole genome shotgun (WGS) entry which is preliminary data.</text>
</comment>
<dbReference type="AlphaFoldDB" id="A0A922NYZ7"/>
<organism evidence="1 2">
    <name type="scientific">Pseudorhizobium pelagicum</name>
    <dbReference type="NCBI Taxonomy" id="1509405"/>
    <lineage>
        <taxon>Bacteria</taxon>
        <taxon>Pseudomonadati</taxon>
        <taxon>Pseudomonadota</taxon>
        <taxon>Alphaproteobacteria</taxon>
        <taxon>Hyphomicrobiales</taxon>
        <taxon>Rhizobiaceae</taxon>
        <taxon>Rhizobium/Agrobacterium group</taxon>
        <taxon>Pseudorhizobium</taxon>
    </lineage>
</organism>
<reference evidence="1 2" key="1">
    <citation type="submission" date="2014-06" db="EMBL/GenBank/DDBJ databases">
        <title>Rhizobium pelagicum/R2-400B4.</title>
        <authorList>
            <person name="Kimes N.E."/>
            <person name="Lopez-Perez M."/>
        </authorList>
    </citation>
    <scope>NUCLEOTIDE SEQUENCE [LARGE SCALE GENOMIC DNA]</scope>
    <source>
        <strain evidence="1 2">R2-400B4</strain>
    </source>
</reference>